<reference evidence="18" key="2">
    <citation type="submission" date="2025-08" db="UniProtKB">
        <authorList>
            <consortium name="Ensembl"/>
        </authorList>
    </citation>
    <scope>IDENTIFICATION</scope>
</reference>
<dbReference type="GeneID" id="100183363"/>
<dbReference type="Ensembl" id="ENSCINT00000016638.3">
    <property type="protein sequence ID" value="ENSCINP00000016638.3"/>
    <property type="gene ID" value="ENSCING00000008148.3"/>
</dbReference>
<dbReference type="GO" id="GO:0030145">
    <property type="term" value="F:manganese ion binding"/>
    <property type="evidence" value="ECO:0007669"/>
    <property type="project" value="InterPro"/>
</dbReference>
<comment type="similarity">
    <text evidence="5 16">Belongs to the PP2C family.</text>
</comment>
<dbReference type="OrthoDB" id="10264738at2759"/>
<keyword evidence="8" id="KW-0519">Myristate</keyword>
<reference evidence="19" key="1">
    <citation type="journal article" date="2002" name="Science">
        <title>The draft genome of Ciona intestinalis: insights into chordate and vertebrate origins.</title>
        <authorList>
            <person name="Dehal P."/>
            <person name="Satou Y."/>
            <person name="Campbell R.K."/>
            <person name="Chapman J."/>
            <person name="Degnan B."/>
            <person name="De Tomaso A."/>
            <person name="Davidson B."/>
            <person name="Di Gregorio A."/>
            <person name="Gelpke M."/>
            <person name="Goodstein D.M."/>
            <person name="Harafuji N."/>
            <person name="Hastings K.E."/>
            <person name="Ho I."/>
            <person name="Hotta K."/>
            <person name="Huang W."/>
            <person name="Kawashima T."/>
            <person name="Lemaire P."/>
            <person name="Martinez D."/>
            <person name="Meinertzhagen I.A."/>
            <person name="Necula S."/>
            <person name="Nonaka M."/>
            <person name="Putnam N."/>
            <person name="Rash S."/>
            <person name="Saiga H."/>
            <person name="Satake M."/>
            <person name="Terry A."/>
            <person name="Yamada L."/>
            <person name="Wang H.G."/>
            <person name="Awazu S."/>
            <person name="Azumi K."/>
            <person name="Boore J."/>
            <person name="Branno M."/>
            <person name="Chin-Bow S."/>
            <person name="DeSantis R."/>
            <person name="Doyle S."/>
            <person name="Francino P."/>
            <person name="Keys D.N."/>
            <person name="Haga S."/>
            <person name="Hayashi H."/>
            <person name="Hino K."/>
            <person name="Imai K.S."/>
            <person name="Inaba K."/>
            <person name="Kano S."/>
            <person name="Kobayashi K."/>
            <person name="Kobayashi M."/>
            <person name="Lee B.I."/>
            <person name="Makabe K.W."/>
            <person name="Manohar C."/>
            <person name="Matassi G."/>
            <person name="Medina M."/>
            <person name="Mochizuki Y."/>
            <person name="Mount S."/>
            <person name="Morishita T."/>
            <person name="Miura S."/>
            <person name="Nakayama A."/>
            <person name="Nishizaka S."/>
            <person name="Nomoto H."/>
            <person name="Ohta F."/>
            <person name="Oishi K."/>
            <person name="Rigoutsos I."/>
            <person name="Sano M."/>
            <person name="Sasaki A."/>
            <person name="Sasakura Y."/>
            <person name="Shoguchi E."/>
            <person name="Shin-i T."/>
            <person name="Spagnuolo A."/>
            <person name="Stainier D."/>
            <person name="Suzuki M.M."/>
            <person name="Tassy O."/>
            <person name="Takatori N."/>
            <person name="Tokuoka M."/>
            <person name="Yagi K."/>
            <person name="Yoshizaki F."/>
            <person name="Wada S."/>
            <person name="Zhang C."/>
            <person name="Hyatt P.D."/>
            <person name="Larimer F."/>
            <person name="Detter C."/>
            <person name="Doggett N."/>
            <person name="Glavina T."/>
            <person name="Hawkins T."/>
            <person name="Richardson P."/>
            <person name="Lucas S."/>
            <person name="Kohara Y."/>
            <person name="Levine M."/>
            <person name="Satoh N."/>
            <person name="Rokhsar D.S."/>
        </authorList>
    </citation>
    <scope>NUCLEOTIDE SEQUENCE [LARGE SCALE GENOMIC DNA]</scope>
</reference>
<comment type="cofactor">
    <cofactor evidence="2">
        <name>Mg(2+)</name>
        <dbReference type="ChEBI" id="CHEBI:18420"/>
    </cofactor>
</comment>
<dbReference type="HOGENOM" id="CLU_013173_4_0_1"/>
<keyword evidence="11" id="KW-0460">Magnesium</keyword>
<evidence type="ECO:0000256" key="6">
    <source>
        <dbReference type="ARBA" id="ARBA00022490"/>
    </source>
</evidence>
<evidence type="ECO:0000256" key="10">
    <source>
        <dbReference type="ARBA" id="ARBA00022801"/>
    </source>
</evidence>
<dbReference type="Gene3D" id="1.10.10.430">
    <property type="entry name" value="Phosphatase 2C, C-terminal domain suprefamily"/>
    <property type="match status" value="1"/>
</dbReference>
<dbReference type="Proteomes" id="UP000008144">
    <property type="component" value="Unassembled WGS sequence"/>
</dbReference>
<evidence type="ECO:0000256" key="2">
    <source>
        <dbReference type="ARBA" id="ARBA00001946"/>
    </source>
</evidence>
<keyword evidence="10 16" id="KW-0378">Hydrolase</keyword>
<dbReference type="SUPFAM" id="SSF81601">
    <property type="entry name" value="Protein serine/threonine phosphatase 2C, C-terminal domain"/>
    <property type="match status" value="1"/>
</dbReference>
<dbReference type="SUPFAM" id="SSF81606">
    <property type="entry name" value="PP2C-like"/>
    <property type="match status" value="1"/>
</dbReference>
<dbReference type="Gene3D" id="3.60.40.10">
    <property type="entry name" value="PPM-type phosphatase domain"/>
    <property type="match status" value="1"/>
</dbReference>
<dbReference type="OMA" id="MQGYRMT"/>
<proteinExistence type="inferred from homology"/>
<keyword evidence="6" id="KW-0963">Cytoplasm</keyword>
<dbReference type="AlphaFoldDB" id="F6VFZ2"/>
<dbReference type="PROSITE" id="PS01032">
    <property type="entry name" value="PPM_1"/>
    <property type="match status" value="1"/>
</dbReference>
<keyword evidence="14" id="KW-0464">Manganese</keyword>
<keyword evidence="12 16" id="KW-0904">Protein phosphatase</keyword>
<dbReference type="GO" id="GO:0005829">
    <property type="term" value="C:cytosol"/>
    <property type="evidence" value="ECO:0000318"/>
    <property type="project" value="GO_Central"/>
</dbReference>
<dbReference type="GO" id="GO:0004722">
    <property type="term" value="F:protein serine/threonine phosphatase activity"/>
    <property type="evidence" value="ECO:0000318"/>
    <property type="project" value="GO_Central"/>
</dbReference>
<evidence type="ECO:0000256" key="1">
    <source>
        <dbReference type="ARBA" id="ARBA00001936"/>
    </source>
</evidence>
<protein>
    <submittedName>
        <fullName evidence="18">Protein phosphatase 1A-like</fullName>
    </submittedName>
</protein>
<keyword evidence="9" id="KW-0479">Metal-binding</keyword>
<dbReference type="STRING" id="7719.ENSCINP00000016638"/>
<reference evidence="18" key="3">
    <citation type="submission" date="2025-09" db="UniProtKB">
        <authorList>
            <consortium name="Ensembl"/>
        </authorList>
    </citation>
    <scope>IDENTIFICATION</scope>
</reference>
<name>F6VFZ2_CIOIN</name>
<dbReference type="GO" id="GO:0043122">
    <property type="term" value="P:regulation of canonical NF-kappaB signal transduction"/>
    <property type="evidence" value="ECO:0000318"/>
    <property type="project" value="GO_Central"/>
</dbReference>
<evidence type="ECO:0000256" key="15">
    <source>
        <dbReference type="ARBA" id="ARBA00023288"/>
    </source>
</evidence>
<dbReference type="InterPro" id="IPR015655">
    <property type="entry name" value="PP2C"/>
</dbReference>
<feature type="domain" description="PPM-type phosphatase" evidence="17">
    <location>
        <begin position="23"/>
        <end position="296"/>
    </location>
</feature>
<dbReference type="InterPro" id="IPR036457">
    <property type="entry name" value="PPM-type-like_dom_sf"/>
</dbReference>
<evidence type="ECO:0000256" key="8">
    <source>
        <dbReference type="ARBA" id="ARBA00022707"/>
    </source>
</evidence>
<evidence type="ECO:0000256" key="14">
    <source>
        <dbReference type="ARBA" id="ARBA00023211"/>
    </source>
</evidence>
<accession>A0A1W2WEX3</accession>
<organism evidence="18 19">
    <name type="scientific">Ciona intestinalis</name>
    <name type="common">Transparent sea squirt</name>
    <name type="synonym">Ascidia intestinalis</name>
    <dbReference type="NCBI Taxonomy" id="7719"/>
    <lineage>
        <taxon>Eukaryota</taxon>
        <taxon>Metazoa</taxon>
        <taxon>Chordata</taxon>
        <taxon>Tunicata</taxon>
        <taxon>Ascidiacea</taxon>
        <taxon>Phlebobranchia</taxon>
        <taxon>Cionidae</taxon>
        <taxon>Ciona</taxon>
    </lineage>
</organism>
<dbReference type="GO" id="GO:0000287">
    <property type="term" value="F:magnesium ion binding"/>
    <property type="evidence" value="ECO:0007669"/>
    <property type="project" value="InterPro"/>
</dbReference>
<dbReference type="GO" id="GO:0005634">
    <property type="term" value="C:nucleus"/>
    <property type="evidence" value="ECO:0000318"/>
    <property type="project" value="GO_Central"/>
</dbReference>
<evidence type="ECO:0000256" key="3">
    <source>
        <dbReference type="ARBA" id="ARBA00004514"/>
    </source>
</evidence>
<dbReference type="PANTHER" id="PTHR47992">
    <property type="entry name" value="PROTEIN PHOSPHATASE"/>
    <property type="match status" value="1"/>
</dbReference>
<dbReference type="PROSITE" id="PS51746">
    <property type="entry name" value="PPM_2"/>
    <property type="match status" value="1"/>
</dbReference>
<evidence type="ECO:0000256" key="11">
    <source>
        <dbReference type="ARBA" id="ARBA00022842"/>
    </source>
</evidence>
<evidence type="ECO:0000256" key="7">
    <source>
        <dbReference type="ARBA" id="ARBA00022553"/>
    </source>
</evidence>
<evidence type="ECO:0000256" key="4">
    <source>
        <dbReference type="ARBA" id="ARBA00004635"/>
    </source>
</evidence>
<dbReference type="RefSeq" id="XP_002126414.1">
    <property type="nucleotide sequence ID" value="XM_002126378.5"/>
</dbReference>
<evidence type="ECO:0000256" key="16">
    <source>
        <dbReference type="RuleBase" id="RU003465"/>
    </source>
</evidence>
<dbReference type="InParanoid" id="F6VFZ2"/>
<dbReference type="FunFam" id="3.60.40.10:FF:000001">
    <property type="entry name" value="protein phosphatase 1B isoform X1"/>
    <property type="match status" value="1"/>
</dbReference>
<evidence type="ECO:0000313" key="19">
    <source>
        <dbReference type="Proteomes" id="UP000008144"/>
    </source>
</evidence>
<evidence type="ECO:0000256" key="12">
    <source>
        <dbReference type="ARBA" id="ARBA00022912"/>
    </source>
</evidence>
<comment type="cofactor">
    <cofactor evidence="1">
        <name>Mn(2+)</name>
        <dbReference type="ChEBI" id="CHEBI:29035"/>
    </cofactor>
</comment>
<dbReference type="Pfam" id="PF00481">
    <property type="entry name" value="PP2C"/>
    <property type="match status" value="1"/>
</dbReference>
<dbReference type="FunCoup" id="F6VFZ2">
    <property type="interactions" value="289"/>
</dbReference>
<comment type="subcellular location">
    <subcellularLocation>
        <location evidence="3">Cytoplasm</location>
        <location evidence="3">Cytosol</location>
    </subcellularLocation>
    <subcellularLocation>
        <location evidence="4">Membrane</location>
        <topology evidence="4">Lipid-anchor</topology>
    </subcellularLocation>
</comment>
<evidence type="ECO:0000256" key="5">
    <source>
        <dbReference type="ARBA" id="ARBA00006702"/>
    </source>
</evidence>
<evidence type="ECO:0000259" key="17">
    <source>
        <dbReference type="PROSITE" id="PS51746"/>
    </source>
</evidence>
<dbReference type="CDD" id="cd00143">
    <property type="entry name" value="PP2Cc"/>
    <property type="match status" value="1"/>
</dbReference>
<keyword evidence="15" id="KW-0449">Lipoprotein</keyword>
<dbReference type="GO" id="GO:0090263">
    <property type="term" value="P:positive regulation of canonical Wnt signaling pathway"/>
    <property type="evidence" value="ECO:0000318"/>
    <property type="project" value="GO_Central"/>
</dbReference>
<dbReference type="InterPro" id="IPR000222">
    <property type="entry name" value="PP2C_BS"/>
</dbReference>
<dbReference type="KEGG" id="cin:100183363"/>
<dbReference type="SMART" id="SM00332">
    <property type="entry name" value="PP2Cc"/>
    <property type="match status" value="1"/>
</dbReference>
<dbReference type="InterPro" id="IPR001932">
    <property type="entry name" value="PPM-type_phosphatase-like_dom"/>
</dbReference>
<accession>F6VFZ2</accession>
<dbReference type="InterPro" id="IPR036580">
    <property type="entry name" value="PP2C_C_sf"/>
</dbReference>
<sequence>MGAFLDKPKIEKQTERGHGNDLEYAVSSMQGWRVDMEDSHTAKLSLPGLPQWSFFAVFDGHAGSKVAEHSSEHLLDNILTHANFKKIIEASEKGKQEDEKMVKKAIVDSFLQFDQKMRNITDSKTGFDRSGSTSVCVLISPTRYYFINCGDSRGLLCRQGAVHFATVDHKPFNPLERERIQNAGGNVLIQRVNGSLAVSRALGDYEYKNVEDKSQTEQLVSPEPDVTCIERLTKQDEFIILACDGIFDVSSDEELTNYVKSRLAITEDLVSVCNDVVDMSLNKGSRDNMTLVLLALPSIPKPNDKAKEEEAKLDEQLRSLMKEACDEVKNTRGDNMDFSLVLQTLVGDESKIQGLPPGGGIYSKRAFLEKVYKELYPETEALVSSGFSSSVDIDLNLETNETNGNEMTDSGV</sequence>
<gene>
    <name evidence="18" type="primary">LOC100183363</name>
</gene>
<keyword evidence="7" id="KW-0597">Phosphoprotein</keyword>
<evidence type="ECO:0000256" key="13">
    <source>
        <dbReference type="ARBA" id="ARBA00023136"/>
    </source>
</evidence>
<keyword evidence="19" id="KW-1185">Reference proteome</keyword>
<dbReference type="InterPro" id="IPR012911">
    <property type="entry name" value="PP2C_C"/>
</dbReference>
<dbReference type="GO" id="GO:0016020">
    <property type="term" value="C:membrane"/>
    <property type="evidence" value="ECO:0007669"/>
    <property type="project" value="UniProtKB-SubCell"/>
</dbReference>
<evidence type="ECO:0000256" key="9">
    <source>
        <dbReference type="ARBA" id="ARBA00022723"/>
    </source>
</evidence>
<keyword evidence="13" id="KW-0472">Membrane</keyword>
<dbReference type="Pfam" id="PF07830">
    <property type="entry name" value="PP2C_C"/>
    <property type="match status" value="1"/>
</dbReference>
<dbReference type="GeneTree" id="ENSGT00940000165923"/>
<evidence type="ECO:0000313" key="18">
    <source>
        <dbReference type="Ensembl" id="ENSCINP00000016638.3"/>
    </source>
</evidence>